<reference evidence="3" key="1">
    <citation type="journal article" date="2021" name="Nat. Microbiol.">
        <title>Cocultivation of an ultrasmall environmental parasitic bacterium with lytic ability against bacteria associated with wastewater foams.</title>
        <authorList>
            <person name="Batinovic S."/>
            <person name="Rose J.J.A."/>
            <person name="Ratcliffe J."/>
            <person name="Seviour R.J."/>
            <person name="Petrovski S."/>
        </authorList>
    </citation>
    <scope>NUCLEOTIDE SEQUENCE</scope>
    <source>
        <strain evidence="3">JR1</strain>
    </source>
</reference>
<proteinExistence type="predicted"/>
<evidence type="ECO:0000313" key="4">
    <source>
        <dbReference type="Proteomes" id="UP001059824"/>
    </source>
</evidence>
<gene>
    <name evidence="3" type="ORF">GII36_02750</name>
</gene>
<accession>A0A857MMF2</accession>
<keyword evidence="2" id="KW-1133">Transmembrane helix</keyword>
<organism evidence="3 4">
    <name type="scientific">Candidatus Mycosynbacter amalyticus</name>
    <dbReference type="NCBI Taxonomy" id="2665156"/>
    <lineage>
        <taxon>Bacteria</taxon>
        <taxon>Candidatus Saccharimonadota</taxon>
        <taxon>Candidatus Saccharimonadota incertae sedis</taxon>
        <taxon>Candidatus Mycosynbacter</taxon>
    </lineage>
</organism>
<evidence type="ECO:0000313" key="3">
    <source>
        <dbReference type="EMBL" id="QHN42762.1"/>
    </source>
</evidence>
<name>A0A857MMF2_9BACT</name>
<dbReference type="EMBL" id="CP045921">
    <property type="protein sequence ID" value="QHN42762.1"/>
    <property type="molecule type" value="Genomic_DNA"/>
</dbReference>
<feature type="region of interest" description="Disordered" evidence="1">
    <location>
        <begin position="64"/>
        <end position="83"/>
    </location>
</feature>
<dbReference type="AlphaFoldDB" id="A0A857MMF2"/>
<keyword evidence="2" id="KW-0812">Transmembrane</keyword>
<feature type="transmembrane region" description="Helical" evidence="2">
    <location>
        <begin position="35"/>
        <end position="57"/>
    </location>
</feature>
<protein>
    <submittedName>
        <fullName evidence="3">Uncharacterized protein</fullName>
    </submittedName>
</protein>
<dbReference type="Proteomes" id="UP001059824">
    <property type="component" value="Chromosome"/>
</dbReference>
<keyword evidence="4" id="KW-1185">Reference proteome</keyword>
<feature type="compositionally biased region" description="Basic and acidic residues" evidence="1">
    <location>
        <begin position="64"/>
        <end position="79"/>
    </location>
</feature>
<evidence type="ECO:0000256" key="2">
    <source>
        <dbReference type="SAM" id="Phobius"/>
    </source>
</evidence>
<dbReference type="KEGG" id="mama:GII36_02750"/>
<sequence>MSDNTPNILPTTTVLTMALIGAALSDGVMSDLFRVSSALTGAWLFGVFLTIILHSLVERDFNEKNAATDESETKKALTDRKRKHLARRSKKANAILRRHCDCFSIYNPSHVFVRGC</sequence>
<evidence type="ECO:0000256" key="1">
    <source>
        <dbReference type="SAM" id="MobiDB-lite"/>
    </source>
</evidence>
<keyword evidence="2" id="KW-0472">Membrane</keyword>